<organism evidence="1 2">
    <name type="scientific">Neocallimastix californiae</name>
    <dbReference type="NCBI Taxonomy" id="1754190"/>
    <lineage>
        <taxon>Eukaryota</taxon>
        <taxon>Fungi</taxon>
        <taxon>Fungi incertae sedis</taxon>
        <taxon>Chytridiomycota</taxon>
        <taxon>Chytridiomycota incertae sedis</taxon>
        <taxon>Neocallimastigomycetes</taxon>
        <taxon>Neocallimastigales</taxon>
        <taxon>Neocallimastigaceae</taxon>
        <taxon>Neocallimastix</taxon>
    </lineage>
</organism>
<proteinExistence type="predicted"/>
<sequence>MEKLKYVWMKDTDKENEENLVKMFKVEQSPKKLLITVKNISDKIQIKEFVCHISKYIYDSTLLLSPVDTEFIDRIIESDLLEIDY</sequence>
<gene>
    <name evidence="1" type="ORF">LY90DRAFT_193990</name>
</gene>
<dbReference type="EMBL" id="MCOG01000039">
    <property type="protein sequence ID" value="ORY72514.1"/>
    <property type="molecule type" value="Genomic_DNA"/>
</dbReference>
<dbReference type="Proteomes" id="UP000193920">
    <property type="component" value="Unassembled WGS sequence"/>
</dbReference>
<comment type="caution">
    <text evidence="1">The sequence shown here is derived from an EMBL/GenBank/DDBJ whole genome shotgun (WGS) entry which is preliminary data.</text>
</comment>
<dbReference type="STRING" id="1754190.A0A1Y2EMH9"/>
<keyword evidence="2" id="KW-1185">Reference proteome</keyword>
<name>A0A1Y2EMH9_9FUNG</name>
<protein>
    <submittedName>
        <fullName evidence="1">Uncharacterized protein</fullName>
    </submittedName>
</protein>
<accession>A0A1Y2EMH9</accession>
<reference evidence="1 2" key="1">
    <citation type="submission" date="2016-08" db="EMBL/GenBank/DDBJ databases">
        <title>A Parts List for Fungal Cellulosomes Revealed by Comparative Genomics.</title>
        <authorList>
            <consortium name="DOE Joint Genome Institute"/>
            <person name="Haitjema C.H."/>
            <person name="Gilmore S.P."/>
            <person name="Henske J.K."/>
            <person name="Solomon K.V."/>
            <person name="De Groot R."/>
            <person name="Kuo A."/>
            <person name="Mondo S.J."/>
            <person name="Salamov A.A."/>
            <person name="Labutti K."/>
            <person name="Zhao Z."/>
            <person name="Chiniquy J."/>
            <person name="Barry K."/>
            <person name="Brewer H.M."/>
            <person name="Purvine S.O."/>
            <person name="Wright A.T."/>
            <person name="Boxma B."/>
            <person name="Van Alen T."/>
            <person name="Hackstein J.H."/>
            <person name="Baker S.E."/>
            <person name="Grigoriev I.V."/>
            <person name="O'Malley M.A."/>
        </authorList>
    </citation>
    <scope>NUCLEOTIDE SEQUENCE [LARGE SCALE GENOMIC DNA]</scope>
    <source>
        <strain evidence="1 2">G1</strain>
    </source>
</reference>
<evidence type="ECO:0000313" key="1">
    <source>
        <dbReference type="EMBL" id="ORY72514.1"/>
    </source>
</evidence>
<evidence type="ECO:0000313" key="2">
    <source>
        <dbReference type="Proteomes" id="UP000193920"/>
    </source>
</evidence>
<dbReference type="OrthoDB" id="297643at2759"/>
<dbReference type="AlphaFoldDB" id="A0A1Y2EMH9"/>